<keyword evidence="6" id="KW-1015">Disulfide bond</keyword>
<dbReference type="Pfam" id="PF02782">
    <property type="entry name" value="FGGY_C"/>
    <property type="match status" value="1"/>
</dbReference>
<evidence type="ECO:0000256" key="3">
    <source>
        <dbReference type="ARBA" id="ARBA00022741"/>
    </source>
</evidence>
<dbReference type="InterPro" id="IPR000577">
    <property type="entry name" value="Carb_kinase_FGGY"/>
</dbReference>
<keyword evidence="3" id="KW-0547">Nucleotide-binding</keyword>
<dbReference type="RefSeq" id="WP_210060879.1">
    <property type="nucleotide sequence ID" value="NZ_JAGGLJ010000009.1"/>
</dbReference>
<dbReference type="CDD" id="cd07771">
    <property type="entry name" value="ASKHA_NBD_FGGY_RhaB-like"/>
    <property type="match status" value="1"/>
</dbReference>
<dbReference type="Proteomes" id="UP001519306">
    <property type="component" value="Unassembled WGS sequence"/>
</dbReference>
<organism evidence="10 11">
    <name type="scientific">Peptoniphilus stercorisuis</name>
    <dbReference type="NCBI Taxonomy" id="1436965"/>
    <lineage>
        <taxon>Bacteria</taxon>
        <taxon>Bacillati</taxon>
        <taxon>Bacillota</taxon>
        <taxon>Tissierellia</taxon>
        <taxon>Tissierellales</taxon>
        <taxon>Peptoniphilaceae</taxon>
        <taxon>Peptoniphilus</taxon>
    </lineage>
</organism>
<dbReference type="PIRSF" id="PIRSF000538">
    <property type="entry name" value="GlpK"/>
    <property type="match status" value="1"/>
</dbReference>
<sequence>MQTKVEKKVLAIDFGASSGRAMLGIYNGETIKYEEIHRFSNDPVVVNNTMYWDVLRLLHEIKQSLIKSKKYGKIDSLAIDTWGVDFGLINKEGDLIENPIHYRDLRTVEVFNNIEKYISLGELYSITGNQIMNINTLFQLLSLKENKSELLNKTDSILLMPDLLSYFLTNKKYSEVTIASTTQIYNQKEKSWSSELIDKFKIPKNIFKDIVKSGTIVGEISDEVAKELSIDKLKVIAVAGHDTQSALIATPAEDEDFAFLSCGTWSLLGSEENSPIINEKSYKYNITNEVAHENKTSFLKNIIGLWLVQESRRQWIKEGKNLSFSSLEKMAEETEEFKCFIDPDDEIFVSSGNIPQRIKNYCKETKQYIPKTEGEIIRCINESLALKYRKSLEELKDCTNKNYNTIHMIGGGIQSELLCKMTSSACNRKVLAGPVEATVLGNISMQLIALGSIENVQEARHIIKKSEEIKEYLPKDKEKWDKAYERFKEIIKC</sequence>
<keyword evidence="4" id="KW-0418">Kinase</keyword>
<feature type="domain" description="Carbohydrate kinase FGGY C-terminal" evidence="9">
    <location>
        <begin position="259"/>
        <end position="449"/>
    </location>
</feature>
<dbReference type="InterPro" id="IPR013449">
    <property type="entry name" value="Rhamnulokinase"/>
</dbReference>
<dbReference type="EC" id="2.7.1.51" evidence="10"/>
<keyword evidence="2 10" id="KW-0808">Transferase</keyword>
<evidence type="ECO:0000256" key="4">
    <source>
        <dbReference type="ARBA" id="ARBA00022777"/>
    </source>
</evidence>
<evidence type="ECO:0000256" key="7">
    <source>
        <dbReference type="ARBA" id="ARBA00023308"/>
    </source>
</evidence>
<evidence type="ECO:0000313" key="10">
    <source>
        <dbReference type="EMBL" id="MBP2025587.1"/>
    </source>
</evidence>
<evidence type="ECO:0000256" key="2">
    <source>
        <dbReference type="ARBA" id="ARBA00022679"/>
    </source>
</evidence>
<dbReference type="Pfam" id="PF00370">
    <property type="entry name" value="FGGY_N"/>
    <property type="match status" value="1"/>
</dbReference>
<dbReference type="EC" id="2.7.1.5" evidence="10"/>
<accession>A0ABS4KCR9</accession>
<reference evidence="10 11" key="1">
    <citation type="submission" date="2021-03" db="EMBL/GenBank/DDBJ databases">
        <title>Genomic Encyclopedia of Type Strains, Phase IV (KMG-IV): sequencing the most valuable type-strain genomes for metagenomic binning, comparative biology and taxonomic classification.</title>
        <authorList>
            <person name="Goeker M."/>
        </authorList>
    </citation>
    <scope>NUCLEOTIDE SEQUENCE [LARGE SCALE GENOMIC DNA]</scope>
    <source>
        <strain evidence="10 11">DSM 27563</strain>
    </source>
</reference>
<dbReference type="SUPFAM" id="SSF53067">
    <property type="entry name" value="Actin-like ATPase domain"/>
    <property type="match status" value="2"/>
</dbReference>
<proteinExistence type="inferred from homology"/>
<dbReference type="InterPro" id="IPR043129">
    <property type="entry name" value="ATPase_NBD"/>
</dbReference>
<keyword evidence="5" id="KW-0067">ATP-binding</keyword>
<dbReference type="InterPro" id="IPR018484">
    <property type="entry name" value="FGGY_N"/>
</dbReference>
<dbReference type="PANTHER" id="PTHR10196:SF93">
    <property type="entry name" value="L-RHAMNULOKINASE"/>
    <property type="match status" value="1"/>
</dbReference>
<evidence type="ECO:0000256" key="1">
    <source>
        <dbReference type="ARBA" id="ARBA00009156"/>
    </source>
</evidence>
<evidence type="ECO:0000256" key="6">
    <source>
        <dbReference type="ARBA" id="ARBA00023157"/>
    </source>
</evidence>
<dbReference type="GO" id="GO:0008993">
    <property type="term" value="F:rhamnulokinase activity"/>
    <property type="evidence" value="ECO:0007669"/>
    <property type="project" value="UniProtKB-EC"/>
</dbReference>
<evidence type="ECO:0000313" key="11">
    <source>
        <dbReference type="Proteomes" id="UP001519306"/>
    </source>
</evidence>
<evidence type="ECO:0000259" key="8">
    <source>
        <dbReference type="Pfam" id="PF00370"/>
    </source>
</evidence>
<dbReference type="InterPro" id="IPR018485">
    <property type="entry name" value="FGGY_C"/>
</dbReference>
<keyword evidence="7" id="KW-0684">Rhamnose metabolism</keyword>
<comment type="similarity">
    <text evidence="1">Belongs to the FGGY kinase family.</text>
</comment>
<feature type="domain" description="Carbohydrate kinase FGGY N-terminal" evidence="8">
    <location>
        <begin position="9"/>
        <end position="248"/>
    </location>
</feature>
<keyword evidence="11" id="KW-1185">Reference proteome</keyword>
<name>A0ABS4KCR9_9FIRM</name>
<comment type="caution">
    <text evidence="10">The sequence shown here is derived from an EMBL/GenBank/DDBJ whole genome shotgun (WGS) entry which is preliminary data.</text>
</comment>
<dbReference type="Gene3D" id="3.30.420.40">
    <property type="match status" value="2"/>
</dbReference>
<protein>
    <submittedName>
        <fullName evidence="10">Rhamnulokinase/L-fuculokinase</fullName>
        <ecNumber evidence="10">2.7.1.5</ecNumber>
        <ecNumber evidence="10">2.7.1.51</ecNumber>
    </submittedName>
</protein>
<dbReference type="GO" id="GO:0008737">
    <property type="term" value="F:L-fuculokinase activity"/>
    <property type="evidence" value="ECO:0007669"/>
    <property type="project" value="UniProtKB-EC"/>
</dbReference>
<gene>
    <name evidence="10" type="ORF">J2Z71_001130</name>
</gene>
<evidence type="ECO:0000256" key="5">
    <source>
        <dbReference type="ARBA" id="ARBA00022840"/>
    </source>
</evidence>
<evidence type="ECO:0000259" key="9">
    <source>
        <dbReference type="Pfam" id="PF02782"/>
    </source>
</evidence>
<dbReference type="PANTHER" id="PTHR10196">
    <property type="entry name" value="SUGAR KINASE"/>
    <property type="match status" value="1"/>
</dbReference>
<dbReference type="EMBL" id="JAGGLJ010000009">
    <property type="protein sequence ID" value="MBP2025587.1"/>
    <property type="molecule type" value="Genomic_DNA"/>
</dbReference>